<dbReference type="GO" id="GO:0005737">
    <property type="term" value="C:cytoplasm"/>
    <property type="evidence" value="ECO:0007669"/>
    <property type="project" value="TreeGrafter"/>
</dbReference>
<dbReference type="Proteomes" id="UP000095284">
    <property type="component" value="Unplaced"/>
</dbReference>
<evidence type="ECO:0000313" key="5">
    <source>
        <dbReference type="Proteomes" id="UP000659654"/>
    </source>
</evidence>
<dbReference type="OrthoDB" id="2333384at2759"/>
<proteinExistence type="inferred from homology"/>
<name>A0A1I7SS81_BURXY</name>
<dbReference type="WBParaSite" id="BXY_1589800.1">
    <property type="protein sequence ID" value="BXY_1589800.1"/>
    <property type="gene ID" value="BXY_1589800"/>
</dbReference>
<feature type="domain" description="Arrestin C-terminal-like" evidence="2">
    <location>
        <begin position="195"/>
        <end position="331"/>
    </location>
</feature>
<dbReference type="InterPro" id="IPR014756">
    <property type="entry name" value="Ig_E-set"/>
</dbReference>
<dbReference type="EMBL" id="CAJFDI010000002">
    <property type="protein sequence ID" value="CAD5215789.1"/>
    <property type="molecule type" value="Genomic_DNA"/>
</dbReference>
<dbReference type="Pfam" id="PF00339">
    <property type="entry name" value="Arrestin_N"/>
    <property type="match status" value="1"/>
</dbReference>
<dbReference type="InterPro" id="IPR014752">
    <property type="entry name" value="Arrestin-like_C"/>
</dbReference>
<dbReference type="Proteomes" id="UP000582659">
    <property type="component" value="Unassembled WGS sequence"/>
</dbReference>
<evidence type="ECO:0000313" key="6">
    <source>
        <dbReference type="WBParaSite" id="BXY_1589800.1"/>
    </source>
</evidence>
<evidence type="ECO:0000256" key="1">
    <source>
        <dbReference type="ARBA" id="ARBA00005298"/>
    </source>
</evidence>
<gene>
    <name evidence="3" type="ORF">BXYJ_LOCUS4205</name>
</gene>
<evidence type="ECO:0000313" key="3">
    <source>
        <dbReference type="EMBL" id="CAD5215789.1"/>
    </source>
</evidence>
<dbReference type="AlphaFoldDB" id="A0A1I7SS81"/>
<dbReference type="GO" id="GO:0015031">
    <property type="term" value="P:protein transport"/>
    <property type="evidence" value="ECO:0007669"/>
    <property type="project" value="TreeGrafter"/>
</dbReference>
<dbReference type="InterPro" id="IPR050357">
    <property type="entry name" value="Arrestin_domain-protein"/>
</dbReference>
<dbReference type="InterPro" id="IPR011021">
    <property type="entry name" value="Arrestin-like_N"/>
</dbReference>
<evidence type="ECO:0000313" key="4">
    <source>
        <dbReference type="Proteomes" id="UP000095284"/>
    </source>
</evidence>
<reference evidence="6" key="1">
    <citation type="submission" date="2016-11" db="UniProtKB">
        <authorList>
            <consortium name="WormBaseParasite"/>
        </authorList>
    </citation>
    <scope>IDENTIFICATION</scope>
</reference>
<dbReference type="SUPFAM" id="SSF81296">
    <property type="entry name" value="E set domains"/>
    <property type="match status" value="2"/>
</dbReference>
<reference evidence="3" key="2">
    <citation type="submission" date="2020-09" db="EMBL/GenBank/DDBJ databases">
        <authorList>
            <person name="Kikuchi T."/>
        </authorList>
    </citation>
    <scope>NUCLEOTIDE SEQUENCE</scope>
    <source>
        <strain evidence="3">Ka4C1</strain>
    </source>
</reference>
<dbReference type="Proteomes" id="UP000659654">
    <property type="component" value="Unassembled WGS sequence"/>
</dbReference>
<dbReference type="PANTHER" id="PTHR11188:SF175">
    <property type="entry name" value="ARRESTIN C-TERMINAL-LIKE DOMAIN-CONTAINING PROTEIN"/>
    <property type="match status" value="1"/>
</dbReference>
<dbReference type="eggNOG" id="KOG3780">
    <property type="taxonomic scope" value="Eukaryota"/>
</dbReference>
<dbReference type="EMBL" id="CAJFCV020000002">
    <property type="protein sequence ID" value="CAG9097945.1"/>
    <property type="molecule type" value="Genomic_DNA"/>
</dbReference>
<sequence length="393" mass="44204">MFKENPWKVQILLDQNILHPGQKLSGNVILDLERPLNCNRIEVQLFGSARVFFVEKISKPGALIQSKSYEQQIILVNETKSVFDDGSKPQTEITWEEIARKVSPTAIRLPTETGSQIKAGKHEFKFEFDLPAAGLYTSFDAKGSAGYVRYYILVKCYNGTAVIRRQKHLFPVVVPKVLTLQPDSQITVDEMKKTSKGVVMTKIQLTKTNFLPGEAVKGVITINNNTSVSVKKALLYINQETICYSLKPEVQFRESYYNTPGMGLPEPKITAGKSLQYPIRFNVPALVPNLNISGCIQMQYHLNLDVGFDREIHKNPLIQLKIPIEIGTHITADAPPAYDCLDTNLGDAPPSYQESISGLTEALEAEFSSQYNPVCYFYSNRGFEKEENEKKNE</sequence>
<dbReference type="InterPro" id="IPR011022">
    <property type="entry name" value="Arrestin_C-like"/>
</dbReference>
<dbReference type="PANTHER" id="PTHR11188">
    <property type="entry name" value="ARRESTIN DOMAIN CONTAINING PROTEIN"/>
    <property type="match status" value="1"/>
</dbReference>
<dbReference type="SMR" id="A0A1I7SS81"/>
<keyword evidence="5" id="KW-1185">Reference proteome</keyword>
<organism evidence="4 6">
    <name type="scientific">Bursaphelenchus xylophilus</name>
    <name type="common">Pinewood nematode worm</name>
    <name type="synonym">Aphelenchoides xylophilus</name>
    <dbReference type="NCBI Taxonomy" id="6326"/>
    <lineage>
        <taxon>Eukaryota</taxon>
        <taxon>Metazoa</taxon>
        <taxon>Ecdysozoa</taxon>
        <taxon>Nematoda</taxon>
        <taxon>Chromadorea</taxon>
        <taxon>Rhabditida</taxon>
        <taxon>Tylenchina</taxon>
        <taxon>Tylenchomorpha</taxon>
        <taxon>Aphelenchoidea</taxon>
        <taxon>Aphelenchoididae</taxon>
        <taxon>Bursaphelenchus</taxon>
    </lineage>
</organism>
<accession>A0A1I7SS81</accession>
<protein>
    <submittedName>
        <fullName evidence="3">(pine wood nematode) hypothetical protein</fullName>
    </submittedName>
    <submittedName>
        <fullName evidence="6">Arrestin_C domain-containing protein</fullName>
    </submittedName>
</protein>
<evidence type="ECO:0000259" key="2">
    <source>
        <dbReference type="SMART" id="SM01017"/>
    </source>
</evidence>
<dbReference type="Gene3D" id="2.60.40.640">
    <property type="match status" value="2"/>
</dbReference>
<dbReference type="SMART" id="SM01017">
    <property type="entry name" value="Arrestin_C"/>
    <property type="match status" value="1"/>
</dbReference>
<dbReference type="Pfam" id="PF02752">
    <property type="entry name" value="Arrestin_C"/>
    <property type="match status" value="1"/>
</dbReference>
<comment type="similarity">
    <text evidence="1">Belongs to the arrestin family.</text>
</comment>